<proteinExistence type="predicted"/>
<organism evidence="1 2">
    <name type="scientific">Novacetimonas hansenii ATCC 23769</name>
    <dbReference type="NCBI Taxonomy" id="714995"/>
    <lineage>
        <taxon>Bacteria</taxon>
        <taxon>Pseudomonadati</taxon>
        <taxon>Pseudomonadota</taxon>
        <taxon>Alphaproteobacteria</taxon>
        <taxon>Acetobacterales</taxon>
        <taxon>Acetobacteraceae</taxon>
        <taxon>Novacetimonas</taxon>
    </lineage>
</organism>
<dbReference type="Proteomes" id="UP000006468">
    <property type="component" value="Chromosome"/>
</dbReference>
<dbReference type="EMBL" id="ADTV01000009">
    <property type="protein sequence ID" value="EFG85317.1"/>
    <property type="molecule type" value="Genomic_DNA"/>
</dbReference>
<evidence type="ECO:0000313" key="2">
    <source>
        <dbReference type="Proteomes" id="UP000006468"/>
    </source>
</evidence>
<name>D5QCC1_NOVHA</name>
<accession>D5QCC1</accession>
<dbReference type="AlphaFoldDB" id="D5QCC1"/>
<evidence type="ECO:0000313" key="1">
    <source>
        <dbReference type="EMBL" id="EFG85317.1"/>
    </source>
</evidence>
<sequence length="48" mass="5716">MWPQIAVAIPMIHFLLRPAAKEQGGTRYFGRIDIVMAWRHIRMKLYMT</sequence>
<protein>
    <submittedName>
        <fullName evidence="1">Uncharacterized protein</fullName>
    </submittedName>
</protein>
<gene>
    <name evidence="1" type="ORF">GXY_03868</name>
</gene>
<reference evidence="1 2" key="1">
    <citation type="journal article" date="2010" name="J. Bacteriol.">
        <title>Genome sequence of a cellulose-producing bacterium, Gluconacetobacter hansenii ATCC 23769.</title>
        <authorList>
            <person name="Iyer P.R."/>
            <person name="Geib S.M."/>
            <person name="Catchmark J."/>
            <person name="Kao T.H."/>
            <person name="Tien M."/>
        </authorList>
    </citation>
    <scope>NUCLEOTIDE SEQUENCE [LARGE SCALE GENOMIC DNA]</scope>
    <source>
        <strain evidence="1 2">ATCC 23769</strain>
    </source>
</reference>
<comment type="caution">
    <text evidence="1">The sequence shown here is derived from an EMBL/GenBank/DDBJ whole genome shotgun (WGS) entry which is preliminary data.</text>
</comment>
<dbReference type="HOGENOM" id="CLU_3153959_0_0_5"/>